<comment type="caution">
    <text evidence="1">The sequence shown here is derived from an EMBL/GenBank/DDBJ whole genome shotgun (WGS) entry which is preliminary data.</text>
</comment>
<reference evidence="2" key="1">
    <citation type="journal article" date="2019" name="Int. J. Syst. Evol. Microbiol.">
        <title>The Global Catalogue of Microorganisms (GCM) 10K type strain sequencing project: providing services to taxonomists for standard genome sequencing and annotation.</title>
        <authorList>
            <consortium name="The Broad Institute Genomics Platform"/>
            <consortium name="The Broad Institute Genome Sequencing Center for Infectious Disease"/>
            <person name="Wu L."/>
            <person name="Ma J."/>
        </authorList>
    </citation>
    <scope>NUCLEOTIDE SEQUENCE [LARGE SCALE GENOMIC DNA]</scope>
    <source>
        <strain evidence="2">CCUG 62945</strain>
    </source>
</reference>
<sequence>MENQSGSKNSTNSPVPADYIGDVQYSRLYALAYLDQQLRESKLHGNAYKQYMSEQIPLICNSSGKNILDGLAQMMGGQDIWTSFQDSIPNSEQFLRVYLEHTRYLLPHQPFKDAMEENPFWAATNSIAYIYLLSRFIQKTKDEAVNGHFVEALFHTAIQPDAEAVKIILLNMLFVKPVQIDPVPSVLDGYSFSTLEDIVSNPVCKAITLPSNATCC</sequence>
<name>A0ABW2QVG5_9NEIS</name>
<keyword evidence="2" id="KW-1185">Reference proteome</keyword>
<dbReference type="Proteomes" id="UP001596473">
    <property type="component" value="Unassembled WGS sequence"/>
</dbReference>
<evidence type="ECO:0000313" key="2">
    <source>
        <dbReference type="Proteomes" id="UP001596473"/>
    </source>
</evidence>
<accession>A0ABW2QVG5</accession>
<gene>
    <name evidence="1" type="ORF">ACFQNF_07465</name>
</gene>
<organism evidence="1 2">
    <name type="scientific">Iodobacter arcticus</name>
    <dbReference type="NCBI Taxonomy" id="590593"/>
    <lineage>
        <taxon>Bacteria</taxon>
        <taxon>Pseudomonadati</taxon>
        <taxon>Pseudomonadota</taxon>
        <taxon>Betaproteobacteria</taxon>
        <taxon>Neisseriales</taxon>
        <taxon>Chitinibacteraceae</taxon>
        <taxon>Iodobacter</taxon>
    </lineage>
</organism>
<evidence type="ECO:0000313" key="1">
    <source>
        <dbReference type="EMBL" id="MFC7419717.1"/>
    </source>
</evidence>
<protein>
    <submittedName>
        <fullName evidence="1">Uncharacterized protein</fullName>
    </submittedName>
</protein>
<dbReference type="EMBL" id="JBHTBQ010000012">
    <property type="protein sequence ID" value="MFC7419717.1"/>
    <property type="molecule type" value="Genomic_DNA"/>
</dbReference>
<proteinExistence type="predicted"/>
<dbReference type="RefSeq" id="WP_380187359.1">
    <property type="nucleotide sequence ID" value="NZ_JBHTBQ010000012.1"/>
</dbReference>